<dbReference type="AlphaFoldDB" id="A0A1D2YWI3"/>
<protein>
    <submittedName>
        <fullName evidence="1">Uncharacterized protein</fullName>
    </submittedName>
</protein>
<evidence type="ECO:0000313" key="1">
    <source>
        <dbReference type="EMBL" id="OEG00054.1"/>
    </source>
</evidence>
<sequence length="151" mass="17850">MELISHWIDYKFRPNKTFSNHFEIIHQFHGIKLHRISESYVIKPKSILALQLFHEGVHFPNIDLHLKCKIENSKELVKVTFHVFDPEISKSIMKEIKNSLLSQLNIFQKKMDTDPTLNYVKLFCDGCIHENELPLNICIHTCKFEPKPDNH</sequence>
<dbReference type="EMBL" id="MIJF01000009">
    <property type="protein sequence ID" value="OEG00054.1"/>
    <property type="molecule type" value="Genomic_DNA"/>
</dbReference>
<dbReference type="RefSeq" id="WP_069656112.1">
    <property type="nucleotide sequence ID" value="NZ_MIJF01000009.1"/>
</dbReference>
<accession>A0A1D2YWI3</accession>
<evidence type="ECO:0000313" key="2">
    <source>
        <dbReference type="Proteomes" id="UP000243739"/>
    </source>
</evidence>
<organism evidence="1 2">
    <name type="scientific">Vulcanibacillus modesticaldus</name>
    <dbReference type="NCBI Taxonomy" id="337097"/>
    <lineage>
        <taxon>Bacteria</taxon>
        <taxon>Bacillati</taxon>
        <taxon>Bacillota</taxon>
        <taxon>Bacilli</taxon>
        <taxon>Bacillales</taxon>
        <taxon>Bacillaceae</taxon>
        <taxon>Vulcanibacillus</taxon>
    </lineage>
</organism>
<dbReference type="OrthoDB" id="2988636at2"/>
<name>A0A1D2YWI3_9BACI</name>
<reference evidence="1 2" key="1">
    <citation type="submission" date="2016-09" db="EMBL/GenBank/DDBJ databases">
        <title>Draft genome sequence for the type strain of Vulcanibacillus modesticaldus BR, a strictly anaerobic, moderately thermophilic, and nitrate-reducing bacterium from deep sea-hydrothermal vents of the Mid-Atlantic Ridge.</title>
        <authorList>
            <person name="Abin C.A."/>
            <person name="Hollibaugh J.T."/>
        </authorList>
    </citation>
    <scope>NUCLEOTIDE SEQUENCE [LARGE SCALE GENOMIC DNA]</scope>
    <source>
        <strain evidence="1 2">BR</strain>
    </source>
</reference>
<comment type="caution">
    <text evidence="1">The sequence shown here is derived from an EMBL/GenBank/DDBJ whole genome shotgun (WGS) entry which is preliminary data.</text>
</comment>
<proteinExistence type="predicted"/>
<dbReference type="Proteomes" id="UP000243739">
    <property type="component" value="Unassembled WGS sequence"/>
</dbReference>
<gene>
    <name evidence="1" type="ORF">BHF71_06745</name>
</gene>
<keyword evidence="2" id="KW-1185">Reference proteome</keyword>